<dbReference type="PROSITE" id="PS00894">
    <property type="entry name" value="HTH_DEOR_1"/>
    <property type="match status" value="1"/>
</dbReference>
<keyword evidence="1" id="KW-0805">Transcription regulation</keyword>
<dbReference type="STRING" id="909613.UO65_5148"/>
<dbReference type="PATRIC" id="fig|909613.9.peg.5145"/>
<evidence type="ECO:0000313" key="5">
    <source>
        <dbReference type="EMBL" id="EWC59607.1"/>
    </source>
</evidence>
<organism evidence="5 6">
    <name type="scientific">Actinokineospora spheciospongiae</name>
    <dbReference type="NCBI Taxonomy" id="909613"/>
    <lineage>
        <taxon>Bacteria</taxon>
        <taxon>Bacillati</taxon>
        <taxon>Actinomycetota</taxon>
        <taxon>Actinomycetes</taxon>
        <taxon>Pseudonocardiales</taxon>
        <taxon>Pseudonocardiaceae</taxon>
        <taxon>Actinokineospora</taxon>
    </lineage>
</organism>
<dbReference type="PROSITE" id="PS52050">
    <property type="entry name" value="WYL"/>
    <property type="match status" value="1"/>
</dbReference>
<dbReference type="Pfam" id="PF25583">
    <property type="entry name" value="WCX"/>
    <property type="match status" value="1"/>
</dbReference>
<dbReference type="SUPFAM" id="SSF46785">
    <property type="entry name" value="Winged helix' DNA-binding domain"/>
    <property type="match status" value="1"/>
</dbReference>
<evidence type="ECO:0000313" key="6">
    <source>
        <dbReference type="Proteomes" id="UP000019277"/>
    </source>
</evidence>
<gene>
    <name evidence="5" type="ORF">UO65_5148</name>
</gene>
<evidence type="ECO:0000256" key="2">
    <source>
        <dbReference type="ARBA" id="ARBA00023125"/>
    </source>
</evidence>
<dbReference type="InterPro" id="IPR026881">
    <property type="entry name" value="WYL_dom"/>
</dbReference>
<proteinExistence type="predicted"/>
<dbReference type="Gene3D" id="1.10.10.10">
    <property type="entry name" value="Winged helix-like DNA-binding domain superfamily/Winged helix DNA-binding domain"/>
    <property type="match status" value="1"/>
</dbReference>
<keyword evidence="2" id="KW-0238">DNA-binding</keyword>
<name>W7ISB7_9PSEU</name>
<dbReference type="InterPro" id="IPR001034">
    <property type="entry name" value="DeoR_HTH"/>
</dbReference>
<dbReference type="InterPro" id="IPR018356">
    <property type="entry name" value="Tscrpt_reg_HTH_DeoR_CS"/>
</dbReference>
<evidence type="ECO:0000259" key="4">
    <source>
        <dbReference type="PROSITE" id="PS51000"/>
    </source>
</evidence>
<dbReference type="AlphaFoldDB" id="W7ISB7"/>
<dbReference type="PROSITE" id="PS51000">
    <property type="entry name" value="HTH_DEOR_2"/>
    <property type="match status" value="1"/>
</dbReference>
<dbReference type="Pfam" id="PF13280">
    <property type="entry name" value="WYL"/>
    <property type="match status" value="1"/>
</dbReference>
<evidence type="ECO:0000256" key="3">
    <source>
        <dbReference type="ARBA" id="ARBA00023163"/>
    </source>
</evidence>
<dbReference type="GO" id="GO:0003700">
    <property type="term" value="F:DNA-binding transcription factor activity"/>
    <property type="evidence" value="ECO:0007669"/>
    <property type="project" value="InterPro"/>
</dbReference>
<sequence>MVFAGGRALGGGVVGGPRARVRGWLRTGVVRGGCQTGVMVETSARLLRLLSLLQVRRDWSGADLAERLGVTDRTVRRDVEKLRSLGYPVHAVTGTAGGYRLGAGAALPPLLLDDEEAVAVAIGLRTASTGAVVGIEETCVRALAKLEQVLPSRLRERVRALGASTVPLVGVGPTVDAGVLTAIATACRAQERLRFDYRDHGGESSVREVEPLRLVHTGRRWYLIGFDVVRVDWRTFRVDRMVPRVPTGPRFTPREPPAEDLAAYAARGLTVGAYGRRAVVLLRMPVAEAAERISATAGQLEAVDEGSCRLTAGAPSWEGLAMWVSMLGCEFEVVEPPELAVAAAAMAGRLARAAGPGAG</sequence>
<dbReference type="InterPro" id="IPR013196">
    <property type="entry name" value="HTH_11"/>
</dbReference>
<dbReference type="InterPro" id="IPR036390">
    <property type="entry name" value="WH_DNA-bd_sf"/>
</dbReference>
<dbReference type="InterPro" id="IPR057727">
    <property type="entry name" value="WCX_dom"/>
</dbReference>
<dbReference type="InterPro" id="IPR036388">
    <property type="entry name" value="WH-like_DNA-bd_sf"/>
</dbReference>
<dbReference type="eggNOG" id="COG2378">
    <property type="taxonomic scope" value="Bacteria"/>
</dbReference>
<dbReference type="Proteomes" id="UP000019277">
    <property type="component" value="Unassembled WGS sequence"/>
</dbReference>
<dbReference type="PANTHER" id="PTHR34580">
    <property type="match status" value="1"/>
</dbReference>
<comment type="caution">
    <text evidence="5">The sequence shown here is derived from an EMBL/GenBank/DDBJ whole genome shotgun (WGS) entry which is preliminary data.</text>
</comment>
<dbReference type="InterPro" id="IPR028349">
    <property type="entry name" value="PafC-like"/>
</dbReference>
<dbReference type="InterPro" id="IPR051534">
    <property type="entry name" value="CBASS_pafABC_assoc_protein"/>
</dbReference>
<accession>W7ISB7</accession>
<evidence type="ECO:0000256" key="1">
    <source>
        <dbReference type="ARBA" id="ARBA00023015"/>
    </source>
</evidence>
<dbReference type="Pfam" id="PF08279">
    <property type="entry name" value="HTH_11"/>
    <property type="match status" value="1"/>
</dbReference>
<dbReference type="PANTHER" id="PTHR34580:SF3">
    <property type="entry name" value="PROTEIN PAFB"/>
    <property type="match status" value="1"/>
</dbReference>
<feature type="domain" description="HTH deoR-type" evidence="4">
    <location>
        <begin position="42"/>
        <end position="101"/>
    </location>
</feature>
<reference evidence="5 6" key="1">
    <citation type="journal article" date="2014" name="Genome Announc.">
        <title>Draft Genome Sequence of the Antitrypanosomally Active Sponge-Associated Bacterium Actinokineospora sp. Strain EG49.</title>
        <authorList>
            <person name="Harjes J."/>
            <person name="Ryu T."/>
            <person name="Abdelmohsen U.R."/>
            <person name="Moitinho-Silva L."/>
            <person name="Horn H."/>
            <person name="Ravasi T."/>
            <person name="Hentschel U."/>
        </authorList>
    </citation>
    <scope>NUCLEOTIDE SEQUENCE [LARGE SCALE GENOMIC DNA]</scope>
    <source>
        <strain evidence="5 6">EG49</strain>
    </source>
</reference>
<dbReference type="PIRSF" id="PIRSF016838">
    <property type="entry name" value="PafC"/>
    <property type="match status" value="1"/>
</dbReference>
<keyword evidence="3" id="KW-0804">Transcription</keyword>
<protein>
    <submittedName>
        <fullName evidence="5">Transcriptional regulator, DeoR family</fullName>
    </submittedName>
</protein>
<keyword evidence="6" id="KW-1185">Reference proteome</keyword>
<dbReference type="GO" id="GO:0003677">
    <property type="term" value="F:DNA binding"/>
    <property type="evidence" value="ECO:0007669"/>
    <property type="project" value="UniProtKB-KW"/>
</dbReference>
<dbReference type="EMBL" id="AYXG01000197">
    <property type="protein sequence ID" value="EWC59607.1"/>
    <property type="molecule type" value="Genomic_DNA"/>
</dbReference>